<dbReference type="GO" id="GO:0005743">
    <property type="term" value="C:mitochondrial inner membrane"/>
    <property type="evidence" value="ECO:0007669"/>
    <property type="project" value="UniProtKB-SubCell"/>
</dbReference>
<dbReference type="GO" id="GO:0003954">
    <property type="term" value="F:NADH dehydrogenase activity"/>
    <property type="evidence" value="ECO:0007669"/>
    <property type="project" value="TreeGrafter"/>
</dbReference>
<evidence type="ECO:0000256" key="2">
    <source>
        <dbReference type="ARBA" id="ARBA00004225"/>
    </source>
</evidence>
<comment type="subcellular location">
    <subcellularLocation>
        <location evidence="10">Mitochondrion inner membrane</location>
        <topology evidence="10">Multi-pass membrane protein</topology>
    </subcellularLocation>
    <subcellularLocation>
        <location evidence="2">Mitochondrion membrane</location>
        <topology evidence="2">Multi-pass membrane protein</topology>
    </subcellularLocation>
</comment>
<dbReference type="PANTHER" id="PTHR11432:SF3">
    <property type="entry name" value="NADH-UBIQUINONE OXIDOREDUCTASE CHAIN 1"/>
    <property type="match status" value="1"/>
</dbReference>
<feature type="transmembrane region" description="Helical" evidence="12">
    <location>
        <begin position="251"/>
        <end position="269"/>
    </location>
</feature>
<keyword evidence="8 11" id="KW-0830">Ubiquinone</keyword>
<dbReference type="GO" id="GO:0008137">
    <property type="term" value="F:NADH dehydrogenase (ubiquinone) activity"/>
    <property type="evidence" value="ECO:0007669"/>
    <property type="project" value="UniProtKB-EC"/>
</dbReference>
<evidence type="ECO:0000256" key="7">
    <source>
        <dbReference type="ARBA" id="ARBA00022989"/>
    </source>
</evidence>
<protein>
    <recommendedName>
        <fullName evidence="4 11">NADH-ubiquinone oxidoreductase chain 1</fullName>
        <ecNumber evidence="11">7.1.1.2</ecNumber>
    </recommendedName>
</protein>
<dbReference type="AlphaFoldDB" id="A0A6M3RNN7"/>
<keyword evidence="6 10" id="KW-0812">Transmembrane</keyword>
<keyword evidence="7 12" id="KW-1133">Transmembrane helix</keyword>
<keyword evidence="9 12" id="KW-0472">Membrane</keyword>
<comment type="catalytic activity">
    <reaction evidence="11">
        <text>a ubiquinone + NADH + 5 H(+)(in) = a ubiquinol + NAD(+) + 4 H(+)(out)</text>
        <dbReference type="Rhea" id="RHEA:29091"/>
        <dbReference type="Rhea" id="RHEA-COMP:9565"/>
        <dbReference type="Rhea" id="RHEA-COMP:9566"/>
        <dbReference type="ChEBI" id="CHEBI:15378"/>
        <dbReference type="ChEBI" id="CHEBI:16389"/>
        <dbReference type="ChEBI" id="CHEBI:17976"/>
        <dbReference type="ChEBI" id="CHEBI:57540"/>
        <dbReference type="ChEBI" id="CHEBI:57945"/>
        <dbReference type="EC" id="7.1.1.2"/>
    </reaction>
</comment>
<feature type="transmembrane region" description="Helical" evidence="12">
    <location>
        <begin position="99"/>
        <end position="120"/>
    </location>
</feature>
<dbReference type="PROSITE" id="PS00668">
    <property type="entry name" value="COMPLEX1_ND1_2"/>
    <property type="match status" value="1"/>
</dbReference>
<reference evidence="13" key="2">
    <citation type="submission" date="2020-02" db="EMBL/GenBank/DDBJ databases">
        <authorList>
            <person name="Wu T."/>
            <person name="Chen Y."/>
            <person name="Chang Q."/>
        </authorList>
    </citation>
    <scope>NUCLEOTIDE SEQUENCE</scope>
</reference>
<feature type="transmembrane region" description="Helical" evidence="12">
    <location>
        <begin position="289"/>
        <end position="311"/>
    </location>
</feature>
<dbReference type="EC" id="7.1.1.2" evidence="11"/>
<dbReference type="Pfam" id="PF00146">
    <property type="entry name" value="NADHdh"/>
    <property type="match status" value="1"/>
</dbReference>
<evidence type="ECO:0000313" key="13">
    <source>
        <dbReference type="EMBL" id="QJD22104.1"/>
    </source>
</evidence>
<comment type="similarity">
    <text evidence="3 10">Belongs to the complex I subunit 1 family.</text>
</comment>
<evidence type="ECO:0000256" key="12">
    <source>
        <dbReference type="SAM" id="Phobius"/>
    </source>
</evidence>
<reference evidence="13" key="1">
    <citation type="journal article" date="2020" name="Mitochondrial DNA Part B Resour">
        <title>The complete mitochondrial genome of Amblyomma testudinarium (Ixodida: Ixodidae).</title>
        <authorList>
            <person name="Chang Q.-C."/>
            <person name="Wu T.-T."/>
            <person name="Cao H."/>
            <person name="Sun M.-Q."/>
            <person name="Zhang W.-T."/>
            <person name="Xue S.-J."/>
        </authorList>
    </citation>
    <scope>NUCLEOTIDE SEQUENCE</scope>
</reference>
<geneLocation type="mitochondrion" evidence="13"/>
<evidence type="ECO:0000256" key="4">
    <source>
        <dbReference type="ARBA" id="ARBA00021009"/>
    </source>
</evidence>
<dbReference type="PANTHER" id="PTHR11432">
    <property type="entry name" value="NADH DEHYDROGENASE SUBUNIT 1"/>
    <property type="match status" value="1"/>
</dbReference>
<sequence length="318" mass="37298">MLNLIMNFILLIMALLSIAFFTLLERKIMGYCQNRKGPNKTGVYGLFQPFSDAMKLFSKEMNSMYYMNLILYLISPILSISIMLLLWMMFKYKSNAMDLNLTLIFFLCISSLSSYTMLISGWSSNSKYSLIGSYRGMAQIISYEVSMAMLLISLCLICESFSIKNFMIIQENFMIFMGFIVMMFMWLTILLAETNRTPFDLVEGESELVSGFNVEYGSWLFALIFMAEYGMIILVSMLTNYLFFGMLNFNNLVTLLVMAFFILTRSTFARFRYDMLMMMAWKTILPMTIYFFFIMMTIFNLFSYSFCINFWNLNPKEF</sequence>
<dbReference type="GO" id="GO:0009060">
    <property type="term" value="P:aerobic respiration"/>
    <property type="evidence" value="ECO:0007669"/>
    <property type="project" value="TreeGrafter"/>
</dbReference>
<evidence type="ECO:0000256" key="8">
    <source>
        <dbReference type="ARBA" id="ARBA00023075"/>
    </source>
</evidence>
<feature type="transmembrane region" description="Helical" evidence="12">
    <location>
        <begin position="173"/>
        <end position="192"/>
    </location>
</feature>
<evidence type="ECO:0000256" key="3">
    <source>
        <dbReference type="ARBA" id="ARBA00010535"/>
    </source>
</evidence>
<evidence type="ECO:0000256" key="1">
    <source>
        <dbReference type="ARBA" id="ARBA00003257"/>
    </source>
</evidence>
<evidence type="ECO:0000256" key="10">
    <source>
        <dbReference type="RuleBase" id="RU000471"/>
    </source>
</evidence>
<feature type="transmembrane region" description="Helical" evidence="12">
    <location>
        <begin position="140"/>
        <end position="161"/>
    </location>
</feature>
<evidence type="ECO:0000256" key="11">
    <source>
        <dbReference type="RuleBase" id="RU000473"/>
    </source>
</evidence>
<feature type="transmembrane region" description="Helical" evidence="12">
    <location>
        <begin position="219"/>
        <end position="244"/>
    </location>
</feature>
<dbReference type="InterPro" id="IPR018086">
    <property type="entry name" value="NADH_UbQ_OxRdtase_su1_CS"/>
</dbReference>
<evidence type="ECO:0000256" key="6">
    <source>
        <dbReference type="ARBA" id="ARBA00022692"/>
    </source>
</evidence>
<dbReference type="InterPro" id="IPR001694">
    <property type="entry name" value="NADH_UbQ_OxRdtase_su1/FPO"/>
</dbReference>
<evidence type="ECO:0000256" key="9">
    <source>
        <dbReference type="ARBA" id="ARBA00023136"/>
    </source>
</evidence>
<keyword evidence="10" id="KW-0520">NAD</keyword>
<comment type="function">
    <text evidence="1">Core subunit of the mitochondrial membrane respiratory chain NADH dehydrogenase (Complex I) that is believed to belong to the minimal assembly required for catalysis. Complex I functions in the transfer of electrons from NADH to the respiratory chain. The immediate electron acceptor for the enzyme is believed to be ubiquinone.</text>
</comment>
<accession>A0A6M3RNN7</accession>
<organism evidence="13">
    <name type="scientific">Amblyomma testudinarium</name>
    <name type="common">Hard tick</name>
    <dbReference type="NCBI Taxonomy" id="375577"/>
    <lineage>
        <taxon>Eukaryota</taxon>
        <taxon>Metazoa</taxon>
        <taxon>Ecdysozoa</taxon>
        <taxon>Arthropoda</taxon>
        <taxon>Chelicerata</taxon>
        <taxon>Arachnida</taxon>
        <taxon>Acari</taxon>
        <taxon>Parasitiformes</taxon>
        <taxon>Ixodida</taxon>
        <taxon>Ixodoidea</taxon>
        <taxon>Ixodidae</taxon>
        <taxon>Amblyomminae</taxon>
        <taxon>Amblyomma</taxon>
    </lineage>
</organism>
<dbReference type="EMBL" id="MT029329">
    <property type="protein sequence ID" value="QJD22104.1"/>
    <property type="molecule type" value="Genomic_DNA"/>
</dbReference>
<keyword evidence="11 13" id="KW-0496">Mitochondrion</keyword>
<dbReference type="PROSITE" id="PS00667">
    <property type="entry name" value="COMPLEX1_ND1_1"/>
    <property type="match status" value="1"/>
</dbReference>
<keyword evidence="5" id="KW-0813">Transport</keyword>
<feature type="transmembrane region" description="Helical" evidence="12">
    <location>
        <begin position="65"/>
        <end position="87"/>
    </location>
</feature>
<gene>
    <name evidence="13" type="primary">ND1</name>
</gene>
<name>A0A6M3RNN7_AMBTS</name>
<evidence type="ECO:0000256" key="5">
    <source>
        <dbReference type="ARBA" id="ARBA00022448"/>
    </source>
</evidence>
<proteinExistence type="inferred from homology"/>